<dbReference type="CDD" id="cd17538">
    <property type="entry name" value="REC_D1_PleD-like"/>
    <property type="match status" value="1"/>
</dbReference>
<dbReference type="InterPro" id="IPR011623">
    <property type="entry name" value="7TMR_DISM_rcpt_extracell_dom1"/>
</dbReference>
<feature type="transmembrane region" description="Helical" evidence="7">
    <location>
        <begin position="348"/>
        <end position="366"/>
    </location>
</feature>
<evidence type="ECO:0000256" key="1">
    <source>
        <dbReference type="ARBA" id="ARBA00000085"/>
    </source>
</evidence>
<feature type="modified residue" description="4-aspartylphosphate" evidence="6">
    <location>
        <position position="749"/>
    </location>
</feature>
<dbReference type="InterPro" id="IPR011622">
    <property type="entry name" value="7TMR_DISM_rcpt_extracell_dom2"/>
</dbReference>
<dbReference type="InterPro" id="IPR035965">
    <property type="entry name" value="PAS-like_dom_sf"/>
</dbReference>
<dbReference type="CDD" id="cd22890">
    <property type="entry name" value="ChiS-DBD"/>
    <property type="match status" value="1"/>
</dbReference>
<dbReference type="InterPro" id="IPR003661">
    <property type="entry name" value="HisK_dim/P_dom"/>
</dbReference>
<dbReference type="InterPro" id="IPR036890">
    <property type="entry name" value="HATPase_C_sf"/>
</dbReference>
<dbReference type="CDD" id="cd00130">
    <property type="entry name" value="PAS"/>
    <property type="match status" value="1"/>
</dbReference>
<dbReference type="SMART" id="SM00448">
    <property type="entry name" value="REC"/>
    <property type="match status" value="1"/>
</dbReference>
<dbReference type="Gene3D" id="1.10.287.130">
    <property type="match status" value="1"/>
</dbReference>
<keyword evidence="4" id="KW-0808">Transferase</keyword>
<dbReference type="InterPro" id="IPR003594">
    <property type="entry name" value="HATPase_dom"/>
</dbReference>
<keyword evidence="13" id="KW-1185">Reference proteome</keyword>
<dbReference type="PANTHER" id="PTHR43047">
    <property type="entry name" value="TWO-COMPONENT HISTIDINE PROTEIN KINASE"/>
    <property type="match status" value="1"/>
</dbReference>
<reference evidence="12 13" key="1">
    <citation type="submission" date="2021-08" db="EMBL/GenBank/DDBJ databases">
        <authorList>
            <person name="Zhang D."/>
            <person name="Zhang A."/>
            <person name="Wang L."/>
        </authorList>
    </citation>
    <scope>NUCLEOTIDE SEQUENCE [LARGE SCALE GENOMIC DNA]</scope>
    <source>
        <strain evidence="12 13">WL0086</strain>
    </source>
</reference>
<dbReference type="CDD" id="cd00082">
    <property type="entry name" value="HisKA"/>
    <property type="match status" value="1"/>
</dbReference>
<feature type="domain" description="Response regulatory" evidence="10">
    <location>
        <begin position="700"/>
        <end position="816"/>
    </location>
</feature>
<proteinExistence type="predicted"/>
<dbReference type="EC" id="2.7.13.3" evidence="2"/>
<dbReference type="PRINTS" id="PR00344">
    <property type="entry name" value="BCTRLSENSOR"/>
</dbReference>
<dbReference type="Gene3D" id="3.40.50.2300">
    <property type="match status" value="1"/>
</dbReference>
<accession>A0ABZ1CBA7</accession>
<dbReference type="Gene3D" id="3.30.450.20">
    <property type="entry name" value="PAS domain"/>
    <property type="match status" value="1"/>
</dbReference>
<evidence type="ECO:0000259" key="10">
    <source>
        <dbReference type="PROSITE" id="PS50110"/>
    </source>
</evidence>
<keyword evidence="7" id="KW-0812">Transmembrane</keyword>
<feature type="transmembrane region" description="Helical" evidence="7">
    <location>
        <begin position="225"/>
        <end position="244"/>
    </location>
</feature>
<evidence type="ECO:0000256" key="4">
    <source>
        <dbReference type="ARBA" id="ARBA00022679"/>
    </source>
</evidence>
<keyword evidence="5" id="KW-0418">Kinase</keyword>
<evidence type="ECO:0000259" key="9">
    <source>
        <dbReference type="PROSITE" id="PS50109"/>
    </source>
</evidence>
<dbReference type="InterPro" id="IPR001789">
    <property type="entry name" value="Sig_transdc_resp-reg_receiver"/>
</dbReference>
<dbReference type="Pfam" id="PF07696">
    <property type="entry name" value="7TMR-DISMED2"/>
    <property type="match status" value="1"/>
</dbReference>
<feature type="transmembrane region" description="Helical" evidence="7">
    <location>
        <begin position="292"/>
        <end position="310"/>
    </location>
</feature>
<evidence type="ECO:0000259" key="11">
    <source>
        <dbReference type="PROSITE" id="PS50112"/>
    </source>
</evidence>
<dbReference type="PROSITE" id="PS50110">
    <property type="entry name" value="RESPONSE_REGULATORY"/>
    <property type="match status" value="1"/>
</dbReference>
<reference evidence="12 13" key="2">
    <citation type="submission" date="2023-12" db="EMBL/GenBank/DDBJ databases">
        <title>Description of an unclassified Opitutus bacterium of Verrucomicrobiota.</title>
        <authorList>
            <person name="Zhang D.-F."/>
        </authorList>
    </citation>
    <scope>NUCLEOTIDE SEQUENCE [LARGE SCALE GENOMIC DNA]</scope>
    <source>
        <strain evidence="12 13">WL0086</strain>
    </source>
</reference>
<dbReference type="SMART" id="SM00091">
    <property type="entry name" value="PAS"/>
    <property type="match status" value="1"/>
</dbReference>
<feature type="domain" description="Histidine kinase" evidence="9">
    <location>
        <begin position="437"/>
        <end position="655"/>
    </location>
</feature>
<keyword evidence="7" id="KW-0472">Membrane</keyword>
<sequence>MPLLGFCRRCAPFVWFVFFWSLLPVAGQAQTPALDLTTAADGVLLGPHSEVLIDVEGQLSLEDVRSPEQRVRFEPVAKRLLSRGFTNAVYWIRFSLSNPGGVRTEWLLDYPFSTMDQIDFFQPQRDGSYTVQRVGDVLPLSDRPIAHPHFVFPVEVPSGTERTFYLRVQSHGGAMVVPLVLYQPAGFLQGIQSEHALWGITYGLLGILAAYGIFQAIVLREMGHLHYTLMVLSAIMGYLMVSGWGNYYLWGNWSYPVNNELPRVWLLASLFLLQAFRAVLDSRQALPRMDRVLRWGTYALAGGVLVSWLFPYGVQIQASLLCLVLALTVGVTASVLRTRQGYEPARYALMGGGAMLLSALFNNIRLAYGEAPINGLDFYSLAGGWAEALFFSFGFTSRYKVLRLEKERIQAEKLEIQDTLVGELQRASQLKDDFLANTSHELRTPLHGIIGLCQTMEDDAAPLSSAEQRRNLDLIITSAQRLSHLVGDILDFSRMKNQDLRLNQRDFDLRGPIRLACRLTETAIGVKPVVLRSELPAAPMMVHADEDRVQQVLFNLVGNAIKFTHQGSVTVSATAEGTQIRIRVSDTGIGIAPDKQAEVFQPFVQADGSISRNYGGTGLGLAISQQLVRLHGSQLTLESEHGRGSTFAFTLPVAQGQVPAAAVAVSPPPLLIVGRGEAAPSISTSPFSVEAAAGAEESALILVVDDEPLNIELLRSQLQRERYRVVSAMDGIQALEVLETERPDLVLLDLMMPRMDGYETCQRIRESHTSAELPVIILTAKGQMEDLVRGLRAGANDYLSKPFYREELLARIKSQLAQLRATGVLRENERLAERVQHFRQTEDVLKASEHRLLQILERSKEASLVVDGQGTITYASPALAETLGYAVDALEGMSWRELSESGDAADWPPPERGTDADVAQAVTLRTGAGESWSGQMWRAELDLGEEAWLFSFRARTDREHETVTPPRSLEWMKSVEVHRARLRRLSEVFQELPAALMDKRPEVLQELESLEGAMAKLSQQLEPEGAPADFPALIVRVMTDAIGCWEADTGKSAIELAEASGIWAVNIDDGRLRARSLERYLDVERLPQRPRWRNVIKTAHYVLSCSKRPSAASERLNASLEQLLQAAHRRNLMPPVNPV</sequence>
<dbReference type="SMART" id="SM00387">
    <property type="entry name" value="HATPase_c"/>
    <property type="match status" value="1"/>
</dbReference>
<organism evidence="12 13">
    <name type="scientific">Actomonas aquatica</name>
    <dbReference type="NCBI Taxonomy" id="2866162"/>
    <lineage>
        <taxon>Bacteria</taxon>
        <taxon>Pseudomonadati</taxon>
        <taxon>Verrucomicrobiota</taxon>
        <taxon>Opitutia</taxon>
        <taxon>Opitutales</taxon>
        <taxon>Opitutaceae</taxon>
        <taxon>Actomonas</taxon>
    </lineage>
</organism>
<evidence type="ECO:0000256" key="6">
    <source>
        <dbReference type="PROSITE-ProRule" id="PRU00169"/>
    </source>
</evidence>
<evidence type="ECO:0000256" key="2">
    <source>
        <dbReference type="ARBA" id="ARBA00012438"/>
    </source>
</evidence>
<dbReference type="NCBIfam" id="TIGR00229">
    <property type="entry name" value="sensory_box"/>
    <property type="match status" value="1"/>
</dbReference>
<dbReference type="SUPFAM" id="SSF47384">
    <property type="entry name" value="Homodimeric domain of signal transducing histidine kinase"/>
    <property type="match status" value="1"/>
</dbReference>
<feature type="domain" description="PAS" evidence="11">
    <location>
        <begin position="848"/>
        <end position="894"/>
    </location>
</feature>
<protein>
    <recommendedName>
        <fullName evidence="2">histidine kinase</fullName>
        <ecNumber evidence="2">2.7.13.3</ecNumber>
    </recommendedName>
</protein>
<dbReference type="PROSITE" id="PS50109">
    <property type="entry name" value="HIS_KIN"/>
    <property type="match status" value="1"/>
</dbReference>
<dbReference type="PROSITE" id="PS50112">
    <property type="entry name" value="PAS"/>
    <property type="match status" value="1"/>
</dbReference>
<dbReference type="InterPro" id="IPR011006">
    <property type="entry name" value="CheY-like_superfamily"/>
</dbReference>
<dbReference type="SUPFAM" id="SSF55785">
    <property type="entry name" value="PYP-like sensor domain (PAS domain)"/>
    <property type="match status" value="1"/>
</dbReference>
<feature type="transmembrane region" description="Helical" evidence="7">
    <location>
        <begin position="196"/>
        <end position="218"/>
    </location>
</feature>
<dbReference type="SUPFAM" id="SSF52172">
    <property type="entry name" value="CheY-like"/>
    <property type="match status" value="1"/>
</dbReference>
<feature type="transmembrane region" description="Helical" evidence="7">
    <location>
        <begin position="264"/>
        <end position="280"/>
    </location>
</feature>
<keyword evidence="8" id="KW-0732">Signal</keyword>
<evidence type="ECO:0000256" key="5">
    <source>
        <dbReference type="ARBA" id="ARBA00022777"/>
    </source>
</evidence>
<dbReference type="Pfam" id="PF00072">
    <property type="entry name" value="Response_reg"/>
    <property type="match status" value="1"/>
</dbReference>
<dbReference type="RefSeq" id="WP_221031771.1">
    <property type="nucleotide sequence ID" value="NZ_CP139781.1"/>
</dbReference>
<feature type="chain" id="PRO_5047078148" description="histidine kinase" evidence="8">
    <location>
        <begin position="30"/>
        <end position="1139"/>
    </location>
</feature>
<dbReference type="Gene3D" id="2.60.40.2380">
    <property type="match status" value="1"/>
</dbReference>
<dbReference type="InterPro" id="IPR004358">
    <property type="entry name" value="Sig_transdc_His_kin-like_C"/>
</dbReference>
<dbReference type="EMBL" id="CP139781">
    <property type="protein sequence ID" value="WRQ88670.1"/>
    <property type="molecule type" value="Genomic_DNA"/>
</dbReference>
<keyword evidence="3 6" id="KW-0597">Phosphoprotein</keyword>
<name>A0ABZ1CBA7_9BACT</name>
<dbReference type="InterPro" id="IPR036097">
    <property type="entry name" value="HisK_dim/P_sf"/>
</dbReference>
<evidence type="ECO:0000256" key="7">
    <source>
        <dbReference type="SAM" id="Phobius"/>
    </source>
</evidence>
<dbReference type="Pfam" id="PF07695">
    <property type="entry name" value="7TMR-DISM_7TM"/>
    <property type="match status" value="1"/>
</dbReference>
<dbReference type="CDD" id="cd16922">
    <property type="entry name" value="HATPase_EvgS-ArcB-TorS-like"/>
    <property type="match status" value="1"/>
</dbReference>
<dbReference type="Pfam" id="PF02518">
    <property type="entry name" value="HATPase_c"/>
    <property type="match status" value="1"/>
</dbReference>
<comment type="catalytic activity">
    <reaction evidence="1">
        <text>ATP + protein L-histidine = ADP + protein N-phospho-L-histidine.</text>
        <dbReference type="EC" id="2.7.13.3"/>
    </reaction>
</comment>
<evidence type="ECO:0000313" key="13">
    <source>
        <dbReference type="Proteomes" id="UP000738431"/>
    </source>
</evidence>
<evidence type="ECO:0000256" key="3">
    <source>
        <dbReference type="ARBA" id="ARBA00022553"/>
    </source>
</evidence>
<dbReference type="SUPFAM" id="SSF55874">
    <property type="entry name" value="ATPase domain of HSP90 chaperone/DNA topoisomerase II/histidine kinase"/>
    <property type="match status" value="1"/>
</dbReference>
<evidence type="ECO:0000256" key="8">
    <source>
        <dbReference type="SAM" id="SignalP"/>
    </source>
</evidence>
<feature type="signal peptide" evidence="8">
    <location>
        <begin position="1"/>
        <end position="29"/>
    </location>
</feature>
<feature type="transmembrane region" description="Helical" evidence="7">
    <location>
        <begin position="316"/>
        <end position="336"/>
    </location>
</feature>
<dbReference type="InterPro" id="IPR005467">
    <property type="entry name" value="His_kinase_dom"/>
</dbReference>
<dbReference type="Gene3D" id="3.30.565.10">
    <property type="entry name" value="Histidine kinase-like ATPase, C-terminal domain"/>
    <property type="match status" value="1"/>
</dbReference>
<dbReference type="PANTHER" id="PTHR43047:SF72">
    <property type="entry name" value="OSMOSENSING HISTIDINE PROTEIN KINASE SLN1"/>
    <property type="match status" value="1"/>
</dbReference>
<evidence type="ECO:0000313" key="12">
    <source>
        <dbReference type="EMBL" id="WRQ88670.1"/>
    </source>
</evidence>
<dbReference type="Proteomes" id="UP000738431">
    <property type="component" value="Chromosome"/>
</dbReference>
<dbReference type="InterPro" id="IPR000014">
    <property type="entry name" value="PAS"/>
</dbReference>
<dbReference type="SMART" id="SM00388">
    <property type="entry name" value="HisKA"/>
    <property type="match status" value="1"/>
</dbReference>
<keyword evidence="7" id="KW-1133">Transmembrane helix</keyword>
<gene>
    <name evidence="12" type="ORF">K1X11_004590</name>
</gene>
<dbReference type="Pfam" id="PF00512">
    <property type="entry name" value="HisKA"/>
    <property type="match status" value="1"/>
</dbReference>